<dbReference type="EMBL" id="CP058627">
    <property type="protein sequence ID" value="QLG87891.1"/>
    <property type="molecule type" value="Genomic_DNA"/>
</dbReference>
<evidence type="ECO:0000256" key="4">
    <source>
        <dbReference type="ARBA" id="ARBA00022768"/>
    </source>
</evidence>
<dbReference type="PANTHER" id="PTHR11741">
    <property type="entry name" value="ELONGATION FACTOR TS"/>
    <property type="match status" value="1"/>
</dbReference>
<dbReference type="PANTHER" id="PTHR11741:SF0">
    <property type="entry name" value="ELONGATION FACTOR TS, MITOCHONDRIAL"/>
    <property type="match status" value="1"/>
</dbReference>
<feature type="region of interest" description="Involved in Mg(2+) ion dislocation from EF-Tu" evidence="6">
    <location>
        <begin position="82"/>
        <end position="85"/>
    </location>
</feature>
<dbReference type="KEGG" id="chiz:HQ393_06245"/>
<dbReference type="InterPro" id="IPR009060">
    <property type="entry name" value="UBA-like_sf"/>
</dbReference>
<dbReference type="FunFam" id="1.10.286.20:FF:000001">
    <property type="entry name" value="Elongation factor Ts"/>
    <property type="match status" value="1"/>
</dbReference>
<reference evidence="8 9" key="1">
    <citation type="submission" date="2020-07" db="EMBL/GenBank/DDBJ databases">
        <title>Complete genome sequence of Chitinibacter sp. 2T18.</title>
        <authorList>
            <person name="Bae J.-W."/>
            <person name="Choi J.-W."/>
        </authorList>
    </citation>
    <scope>NUCLEOTIDE SEQUENCE [LARGE SCALE GENOMIC DNA]</scope>
    <source>
        <strain evidence="8 9">2T18</strain>
    </source>
</reference>
<sequence>MAAITAKMVGELRELTGLGMMECKKALVEADGDIKKAEEVLRIKSGNKASKMAGRTAAEGTVVAYISDDKKVGAIIEVNCETDFVGKDENFVAFAKACAKAVATANPADVAALGAVKTDSGETVEEARNAIIAKLGENMTLRRFVRYETAGQLAAYLHGAKIGVLVDVTGGDEQLGRDLAMHIAASKPKALDASGVDAELVETERRVAIERAKESGKPAEMLEKIADGTVAKFLKEVTLLNQVFIKAEDGKQTIEQLVKANGATVTAFTMFTVGEGIEKKVVDYAAEVAAAAQL</sequence>
<gene>
    <name evidence="6" type="primary">tsf</name>
    <name evidence="8" type="ORF">HQ393_06245</name>
</gene>
<dbReference type="SUPFAM" id="SSF46934">
    <property type="entry name" value="UBA-like"/>
    <property type="match status" value="1"/>
</dbReference>
<dbReference type="InterPro" id="IPR018101">
    <property type="entry name" value="Transl_elong_Ts_CS"/>
</dbReference>
<keyword evidence="9" id="KW-1185">Reference proteome</keyword>
<dbReference type="InterPro" id="IPR001816">
    <property type="entry name" value="Transl_elong_EFTs/EF1B"/>
</dbReference>
<comment type="function">
    <text evidence="6">Associates with the EF-Tu.GDP complex and induces the exchange of GDP to GTP. It remains bound to the aminoacyl-tRNA.EF-Tu.GTP complex up to the GTP hydrolysis stage on the ribosome.</text>
</comment>
<dbReference type="HAMAP" id="MF_00050">
    <property type="entry name" value="EF_Ts"/>
    <property type="match status" value="1"/>
</dbReference>
<proteinExistence type="inferred from homology"/>
<accession>A0A7H9BIT2</accession>
<dbReference type="Gene3D" id="3.30.479.20">
    <property type="entry name" value="Elongation factor Ts, dimerisation domain"/>
    <property type="match status" value="2"/>
</dbReference>
<comment type="similarity">
    <text evidence="1 6">Belongs to the EF-Ts family.</text>
</comment>
<dbReference type="GO" id="GO:0005737">
    <property type="term" value="C:cytoplasm"/>
    <property type="evidence" value="ECO:0007669"/>
    <property type="project" value="UniProtKB-SubCell"/>
</dbReference>
<dbReference type="Gene3D" id="1.10.8.10">
    <property type="entry name" value="DNA helicase RuvA subunit, C-terminal domain"/>
    <property type="match status" value="1"/>
</dbReference>
<dbReference type="FunFam" id="1.10.8.10:FF:000001">
    <property type="entry name" value="Elongation factor Ts"/>
    <property type="match status" value="1"/>
</dbReference>
<keyword evidence="5 6" id="KW-0648">Protein biosynthesis</keyword>
<dbReference type="AlphaFoldDB" id="A0A7H9BIT2"/>
<evidence type="ECO:0000259" key="7">
    <source>
        <dbReference type="Pfam" id="PF00889"/>
    </source>
</evidence>
<dbReference type="InterPro" id="IPR014039">
    <property type="entry name" value="Transl_elong_EFTs/EF1B_dimer"/>
</dbReference>
<dbReference type="GO" id="GO:0003746">
    <property type="term" value="F:translation elongation factor activity"/>
    <property type="evidence" value="ECO:0007669"/>
    <property type="project" value="UniProtKB-UniRule"/>
</dbReference>
<protein>
    <recommendedName>
        <fullName evidence="2 6">Elongation factor Ts</fullName>
        <shortName evidence="6">EF-Ts</shortName>
    </recommendedName>
</protein>
<evidence type="ECO:0000256" key="6">
    <source>
        <dbReference type="HAMAP-Rule" id="MF_00050"/>
    </source>
</evidence>
<dbReference type="Proteomes" id="UP000509597">
    <property type="component" value="Chromosome"/>
</dbReference>
<dbReference type="Pfam" id="PF00889">
    <property type="entry name" value="EF_TS"/>
    <property type="match status" value="1"/>
</dbReference>
<evidence type="ECO:0000256" key="2">
    <source>
        <dbReference type="ARBA" id="ARBA00016956"/>
    </source>
</evidence>
<feature type="domain" description="Translation elongation factor EFTs/EF1B dimerisation" evidence="7">
    <location>
        <begin position="73"/>
        <end position="275"/>
    </location>
</feature>
<organism evidence="8 9">
    <name type="scientific">Chitinibacter bivalviorum</name>
    <dbReference type="NCBI Taxonomy" id="2739434"/>
    <lineage>
        <taxon>Bacteria</taxon>
        <taxon>Pseudomonadati</taxon>
        <taxon>Pseudomonadota</taxon>
        <taxon>Betaproteobacteria</taxon>
        <taxon>Neisseriales</taxon>
        <taxon>Chitinibacteraceae</taxon>
        <taxon>Chitinibacter</taxon>
    </lineage>
</organism>
<evidence type="ECO:0000313" key="8">
    <source>
        <dbReference type="EMBL" id="QLG87891.1"/>
    </source>
</evidence>
<evidence type="ECO:0000313" key="9">
    <source>
        <dbReference type="Proteomes" id="UP000509597"/>
    </source>
</evidence>
<name>A0A7H9BIT2_9NEIS</name>
<dbReference type="PROSITE" id="PS01126">
    <property type="entry name" value="EF_TS_1"/>
    <property type="match status" value="1"/>
</dbReference>
<dbReference type="NCBIfam" id="TIGR00116">
    <property type="entry name" value="tsf"/>
    <property type="match status" value="1"/>
</dbReference>
<dbReference type="CDD" id="cd14275">
    <property type="entry name" value="UBA_EF-Ts"/>
    <property type="match status" value="1"/>
</dbReference>
<dbReference type="SUPFAM" id="SSF54713">
    <property type="entry name" value="Elongation factor Ts (EF-Ts), dimerisation domain"/>
    <property type="match status" value="2"/>
</dbReference>
<comment type="subcellular location">
    <subcellularLocation>
        <location evidence="6">Cytoplasm</location>
    </subcellularLocation>
</comment>
<dbReference type="Gene3D" id="1.10.286.20">
    <property type="match status" value="1"/>
</dbReference>
<evidence type="ECO:0000256" key="3">
    <source>
        <dbReference type="ARBA" id="ARBA00022490"/>
    </source>
</evidence>
<dbReference type="RefSeq" id="WP_179357971.1">
    <property type="nucleotide sequence ID" value="NZ_CP058627.1"/>
</dbReference>
<evidence type="ECO:0000256" key="1">
    <source>
        <dbReference type="ARBA" id="ARBA00005532"/>
    </source>
</evidence>
<evidence type="ECO:0000256" key="5">
    <source>
        <dbReference type="ARBA" id="ARBA00022917"/>
    </source>
</evidence>
<dbReference type="InterPro" id="IPR036402">
    <property type="entry name" value="EF-Ts_dimer_sf"/>
</dbReference>
<keyword evidence="3 6" id="KW-0963">Cytoplasm</keyword>
<keyword evidence="4 6" id="KW-0251">Elongation factor</keyword>